<proteinExistence type="predicted"/>
<feature type="transmembrane region" description="Helical" evidence="10">
    <location>
        <begin position="190"/>
        <end position="212"/>
    </location>
</feature>
<evidence type="ECO:0000256" key="1">
    <source>
        <dbReference type="ARBA" id="ARBA00004651"/>
    </source>
</evidence>
<evidence type="ECO:0000256" key="2">
    <source>
        <dbReference type="ARBA" id="ARBA00022448"/>
    </source>
</evidence>
<dbReference type="GO" id="GO:0005886">
    <property type="term" value="C:plasma membrane"/>
    <property type="evidence" value="ECO:0007669"/>
    <property type="project" value="UniProtKB-SubCell"/>
</dbReference>
<dbReference type="InterPro" id="IPR006153">
    <property type="entry name" value="Cation/H_exchanger_TM"/>
</dbReference>
<evidence type="ECO:0000313" key="12">
    <source>
        <dbReference type="EMBL" id="XBS89426.1"/>
    </source>
</evidence>
<evidence type="ECO:0000256" key="6">
    <source>
        <dbReference type="ARBA" id="ARBA00022989"/>
    </source>
</evidence>
<feature type="region of interest" description="Disordered" evidence="9">
    <location>
        <begin position="274"/>
        <end position="301"/>
    </location>
</feature>
<feature type="transmembrane region" description="Helical" evidence="10">
    <location>
        <begin position="409"/>
        <end position="431"/>
    </location>
</feature>
<feature type="transmembrane region" description="Helical" evidence="10">
    <location>
        <begin position="382"/>
        <end position="403"/>
    </location>
</feature>
<dbReference type="InterPro" id="IPR038770">
    <property type="entry name" value="Na+/solute_symporter_sf"/>
</dbReference>
<keyword evidence="6 10" id="KW-1133">Transmembrane helix</keyword>
<accession>A0AAU7QIL0</accession>
<organism evidence="12">
    <name type="scientific">Rhodanobacter sp. IGA1.0</name>
    <dbReference type="NCBI Taxonomy" id="3158582"/>
    <lineage>
        <taxon>Bacteria</taxon>
        <taxon>Pseudomonadati</taxon>
        <taxon>Pseudomonadota</taxon>
        <taxon>Gammaproteobacteria</taxon>
        <taxon>Lysobacterales</taxon>
        <taxon>Rhodanobacteraceae</taxon>
        <taxon>Rhodanobacter</taxon>
    </lineage>
</organism>
<sequence length="459" mass="48624">MNLLGWTASIGFLLLLMSLASGWIRHLPVTTFSLYLAAGVVAGPWCLKLLDIELTAHAHGIARLTEIALVVSLFMTGLKLRLDFSDPSWRTAARLALPAMVLTVAGVGVVAHWLFALSWPLAMLIGAILAPTDPVLASMVAVDDASDRDRLRLALSGEAGLNDGTALPFVVLALLLLGDHGSATALGRWLGLDFAWPLVGGLGIGFALGWMIGWIGVRMKTASADVTPNDFLALALMALSYAAATALSASGFLAAFAAGLGLRHVELHVVRRHPNPDLDQDDQRGTATHPPAEVLIDPRRRNPEQARKPVASMGMVVSDALSFGDALERLIAAALVFLLGAAFANHWHPAATLLALLLFAVVRPLAIWLATIGSQIPRSRRLLLGWFGIRGIGSLNYLAYAATHGLGSAATSVAAEFVITTVVLSIVLHGITTPPLMAWRQAGLHRRSASTSVNTARKP</sequence>
<feature type="transmembrane region" description="Helical" evidence="10">
    <location>
        <begin position="232"/>
        <end position="262"/>
    </location>
</feature>
<name>A0AAU7QIL0_9GAMM</name>
<feature type="domain" description="Cation/H+ exchanger transmembrane" evidence="11">
    <location>
        <begin position="333"/>
        <end position="439"/>
    </location>
</feature>
<evidence type="ECO:0000256" key="5">
    <source>
        <dbReference type="ARBA" id="ARBA00022692"/>
    </source>
</evidence>
<evidence type="ECO:0000259" key="11">
    <source>
        <dbReference type="Pfam" id="PF00999"/>
    </source>
</evidence>
<feature type="transmembrane region" description="Helical" evidence="10">
    <location>
        <begin position="121"/>
        <end position="141"/>
    </location>
</feature>
<keyword evidence="3" id="KW-0050">Antiport</keyword>
<evidence type="ECO:0000256" key="7">
    <source>
        <dbReference type="ARBA" id="ARBA00023065"/>
    </source>
</evidence>
<evidence type="ECO:0000256" key="8">
    <source>
        <dbReference type="ARBA" id="ARBA00023136"/>
    </source>
</evidence>
<evidence type="ECO:0000256" key="9">
    <source>
        <dbReference type="SAM" id="MobiDB-lite"/>
    </source>
</evidence>
<gene>
    <name evidence="12" type="ORF">ABNK63_13645</name>
</gene>
<feature type="transmembrane region" description="Helical" evidence="10">
    <location>
        <begin position="62"/>
        <end position="80"/>
    </location>
</feature>
<dbReference type="GO" id="GO:1902600">
    <property type="term" value="P:proton transmembrane transport"/>
    <property type="evidence" value="ECO:0007669"/>
    <property type="project" value="InterPro"/>
</dbReference>
<feature type="domain" description="Cation/H+ exchanger transmembrane" evidence="11">
    <location>
        <begin position="16"/>
        <end position="268"/>
    </location>
</feature>
<feature type="transmembrane region" description="Helical" evidence="10">
    <location>
        <begin position="350"/>
        <end position="370"/>
    </location>
</feature>
<evidence type="ECO:0000256" key="10">
    <source>
        <dbReference type="SAM" id="Phobius"/>
    </source>
</evidence>
<dbReference type="PANTHER" id="PTHR32507:SF8">
    <property type="entry name" value="CNH1P"/>
    <property type="match status" value="1"/>
</dbReference>
<reference evidence="12" key="1">
    <citation type="submission" date="2024-06" db="EMBL/GenBank/DDBJ databases">
        <authorList>
            <person name="Sun Y."/>
        </authorList>
    </citation>
    <scope>NUCLEOTIDE SEQUENCE</scope>
    <source>
        <strain evidence="12">IGA1.0</strain>
    </source>
</reference>
<keyword evidence="2" id="KW-0813">Transport</keyword>
<dbReference type="EMBL" id="CP157948">
    <property type="protein sequence ID" value="XBS89426.1"/>
    <property type="molecule type" value="Genomic_DNA"/>
</dbReference>
<keyword evidence="8 10" id="KW-0472">Membrane</keyword>
<feature type="transmembrane region" description="Helical" evidence="10">
    <location>
        <begin position="92"/>
        <end position="114"/>
    </location>
</feature>
<comment type="subcellular location">
    <subcellularLocation>
        <location evidence="1">Cell membrane</location>
        <topology evidence="1">Multi-pass membrane protein</topology>
    </subcellularLocation>
</comment>
<keyword evidence="5 10" id="KW-0812">Transmembrane</keyword>
<dbReference type="AlphaFoldDB" id="A0AAU7QIL0"/>
<feature type="transmembrane region" description="Helical" evidence="10">
    <location>
        <begin position="161"/>
        <end position="178"/>
    </location>
</feature>
<dbReference type="RefSeq" id="WP_350015933.1">
    <property type="nucleotide sequence ID" value="NZ_CP157948.1"/>
</dbReference>
<evidence type="ECO:0000256" key="4">
    <source>
        <dbReference type="ARBA" id="ARBA00022475"/>
    </source>
</evidence>
<keyword evidence="7" id="KW-0406">Ion transport</keyword>
<protein>
    <submittedName>
        <fullName evidence="12">Sodium:proton antiporter</fullName>
    </submittedName>
</protein>
<dbReference type="PANTHER" id="PTHR32507">
    <property type="entry name" value="NA(+)/H(+) ANTIPORTER 1"/>
    <property type="match status" value="1"/>
</dbReference>
<dbReference type="GO" id="GO:0015297">
    <property type="term" value="F:antiporter activity"/>
    <property type="evidence" value="ECO:0007669"/>
    <property type="project" value="UniProtKB-KW"/>
</dbReference>
<dbReference type="Gene3D" id="1.20.1530.20">
    <property type="match status" value="1"/>
</dbReference>
<dbReference type="Pfam" id="PF00999">
    <property type="entry name" value="Na_H_Exchanger"/>
    <property type="match status" value="2"/>
</dbReference>
<evidence type="ECO:0000256" key="3">
    <source>
        <dbReference type="ARBA" id="ARBA00022449"/>
    </source>
</evidence>
<keyword evidence="4" id="KW-1003">Cell membrane</keyword>